<name>A0A0E1XGC0_STAAU</name>
<feature type="transmembrane region" description="Helical" evidence="2">
    <location>
        <begin position="15"/>
        <end position="34"/>
    </location>
</feature>
<protein>
    <recommendedName>
        <fullName evidence="4">NERD domain-containing protein</fullName>
    </recommendedName>
</protein>
<keyword evidence="2" id="KW-1133">Transmembrane helix</keyword>
<gene>
    <name evidence="3" type="ORF">HMPREF0769_12422</name>
</gene>
<sequence>MYTKLKKSKRIGEKMSFYVVLIIIIVALIGILVLNQRYSNSKIDTEVYARKQLIKKNKALSAENAELRSQMLSSNNDVGHHAYKNAKRELRKILDSYLENGKLKYYDIIVTSNLATKHPFFEYARSFDFIIVSDIGLINVDVKSWGEKTFYHFDVPDEHDTEMSNSNIEKVVGHYISQQYHDQFNSSRKSIYTFTETVQPNRVIYDFYDYDPYQLAANNAKALKDHIEQNFNFKVQSTGVIYFSDGTVNIIQGSEERDKYVDTVSTKSSLRRIISEAIELSKHPLNKEQVNQITAIFK</sequence>
<evidence type="ECO:0000256" key="2">
    <source>
        <dbReference type="SAM" id="Phobius"/>
    </source>
</evidence>
<comment type="caution">
    <text evidence="3">The sequence shown here is derived from an EMBL/GenBank/DDBJ whole genome shotgun (WGS) entry which is preliminary data.</text>
</comment>
<accession>A0A0E1XGC0</accession>
<dbReference type="Proteomes" id="UP000003455">
    <property type="component" value="Chromosome"/>
</dbReference>
<keyword evidence="1" id="KW-0175">Coiled coil</keyword>
<dbReference type="EMBL" id="ACJA02000004">
    <property type="protein sequence ID" value="EFH94801.1"/>
    <property type="molecule type" value="Genomic_DNA"/>
</dbReference>
<keyword evidence="2" id="KW-0812">Transmembrane</keyword>
<dbReference type="HOGENOM" id="CLU_085374_0_0_9"/>
<organism evidence="3">
    <name type="scientific">Staphylococcus aureus subsp. aureus MN8</name>
    <dbReference type="NCBI Taxonomy" id="548470"/>
    <lineage>
        <taxon>Bacteria</taxon>
        <taxon>Bacillati</taxon>
        <taxon>Bacillota</taxon>
        <taxon>Bacilli</taxon>
        <taxon>Bacillales</taxon>
        <taxon>Staphylococcaceae</taxon>
        <taxon>Staphylococcus</taxon>
    </lineage>
</organism>
<feature type="coiled-coil region" evidence="1">
    <location>
        <begin position="50"/>
        <end position="77"/>
    </location>
</feature>
<evidence type="ECO:0000313" key="3">
    <source>
        <dbReference type="EMBL" id="EFH94801.1"/>
    </source>
</evidence>
<proteinExistence type="predicted"/>
<evidence type="ECO:0000256" key="1">
    <source>
        <dbReference type="SAM" id="Coils"/>
    </source>
</evidence>
<reference evidence="3" key="1">
    <citation type="submission" date="2010-05" db="EMBL/GenBank/DDBJ databases">
        <authorList>
            <person name="Muzny D."/>
            <person name="Qin X."/>
            <person name="Buhay C."/>
            <person name="Dugan-Rocha S."/>
            <person name="Ding Y."/>
            <person name="Chen G."/>
            <person name="Hawes A."/>
            <person name="Holder M."/>
            <person name="Jhangiani S."/>
            <person name="Johnson A."/>
            <person name="Khan Z."/>
            <person name="Li Z."/>
            <person name="Liu W."/>
            <person name="Liu X."/>
            <person name="Perez L."/>
            <person name="Shen H."/>
            <person name="Wang Q."/>
            <person name="Watt J."/>
            <person name="Xi L."/>
            <person name="Xin Y."/>
            <person name="Zhou J."/>
            <person name="Deng J."/>
            <person name="Jiang H."/>
            <person name="Liu Y."/>
            <person name="Qu J."/>
            <person name="Song X.-Z."/>
            <person name="Zhang L."/>
            <person name="Villasana D."/>
            <person name="Johnson A."/>
            <person name="Liu J."/>
            <person name="Liyanage D."/>
            <person name="Lorensuhewa L."/>
            <person name="Robinson T."/>
            <person name="Song A."/>
            <person name="Song B.-B."/>
            <person name="Dinh H."/>
            <person name="Thornton R."/>
            <person name="Coyle M."/>
            <person name="Francisco L."/>
            <person name="Jackson L."/>
            <person name="Javaid M."/>
            <person name="Korchina V."/>
            <person name="Kovar C."/>
            <person name="Mata R."/>
            <person name="Mathew T."/>
            <person name="Ngo R."/>
            <person name="Nguyen L."/>
            <person name="Nguyen N."/>
            <person name="Okwuonu G."/>
            <person name="Ongeri F."/>
            <person name="Pham C."/>
            <person name="Simmons D."/>
            <person name="Wilczek-Boney K."/>
            <person name="Hale W."/>
            <person name="Jakkamsetti A."/>
            <person name="Pham P."/>
            <person name="Ruth R."/>
            <person name="San Lucas F."/>
            <person name="Warren J."/>
            <person name="Zhang J."/>
            <person name="Zhao Z."/>
            <person name="Zhou C."/>
            <person name="Zhu D."/>
            <person name="Lee S."/>
            <person name="Bess C."/>
            <person name="Blankenburg K."/>
            <person name="Forbes L."/>
            <person name="Fu Q."/>
            <person name="Gubbala S."/>
            <person name="Hirani K."/>
            <person name="Jayaseelan J.C."/>
            <person name="Lara F."/>
            <person name="Munidasa M."/>
            <person name="Palculict T."/>
            <person name="Patil S."/>
            <person name="Pu L.-L."/>
            <person name="Saada N."/>
            <person name="Tang L."/>
            <person name="Weissenberger G."/>
            <person name="Zhu Y."/>
            <person name="Hemphill L."/>
            <person name="Shang Y."/>
            <person name="Youmans B."/>
            <person name="Ayvaz T."/>
            <person name="Ross M."/>
            <person name="Santibanez J."/>
            <person name="Aqrawi P."/>
            <person name="Gross S."/>
            <person name="Joshi V."/>
            <person name="Fowler G."/>
            <person name="Nazareth L."/>
            <person name="Reid J."/>
            <person name="Worley K."/>
            <person name="Petrosino J."/>
            <person name="Highlander S."/>
            <person name="Gibbs R."/>
        </authorList>
    </citation>
    <scope>NUCLEOTIDE SEQUENCE [LARGE SCALE GENOMIC DNA]</scope>
    <source>
        <strain evidence="3">MN8</strain>
    </source>
</reference>
<evidence type="ECO:0008006" key="4">
    <source>
        <dbReference type="Google" id="ProtNLM"/>
    </source>
</evidence>
<dbReference type="AlphaFoldDB" id="A0A0E1XGC0"/>
<keyword evidence="2" id="KW-0472">Membrane</keyword>